<accession>A0AAW2FK21</accession>
<sequence>MTPASVCRDHVRGAFCAFYAERSSLIHFDHRLRSIPRIQRLSLGRRIPGRVLRRAGRSIARTVTRSIRRASVSLAGACSRLPYEFRRLSINAARLSARLGTLKSLIRRVV</sequence>
<dbReference type="Proteomes" id="UP001430953">
    <property type="component" value="Unassembled WGS sequence"/>
</dbReference>
<dbReference type="EMBL" id="JADYXP020000010">
    <property type="protein sequence ID" value="KAL0115121.1"/>
    <property type="molecule type" value="Genomic_DNA"/>
</dbReference>
<comment type="caution">
    <text evidence="1">The sequence shown here is derived from an EMBL/GenBank/DDBJ whole genome shotgun (WGS) entry which is preliminary data.</text>
</comment>
<keyword evidence="2" id="KW-1185">Reference proteome</keyword>
<proteinExistence type="predicted"/>
<evidence type="ECO:0000313" key="2">
    <source>
        <dbReference type="Proteomes" id="UP001430953"/>
    </source>
</evidence>
<organism evidence="1 2">
    <name type="scientific">Cardiocondyla obscurior</name>
    <dbReference type="NCBI Taxonomy" id="286306"/>
    <lineage>
        <taxon>Eukaryota</taxon>
        <taxon>Metazoa</taxon>
        <taxon>Ecdysozoa</taxon>
        <taxon>Arthropoda</taxon>
        <taxon>Hexapoda</taxon>
        <taxon>Insecta</taxon>
        <taxon>Pterygota</taxon>
        <taxon>Neoptera</taxon>
        <taxon>Endopterygota</taxon>
        <taxon>Hymenoptera</taxon>
        <taxon>Apocrita</taxon>
        <taxon>Aculeata</taxon>
        <taxon>Formicoidea</taxon>
        <taxon>Formicidae</taxon>
        <taxon>Myrmicinae</taxon>
        <taxon>Cardiocondyla</taxon>
    </lineage>
</organism>
<dbReference type="AlphaFoldDB" id="A0AAW2FK21"/>
<gene>
    <name evidence="1" type="ORF">PUN28_010600</name>
</gene>
<protein>
    <submittedName>
        <fullName evidence="1">Uncharacterized protein</fullName>
    </submittedName>
</protein>
<evidence type="ECO:0000313" key="1">
    <source>
        <dbReference type="EMBL" id="KAL0115121.1"/>
    </source>
</evidence>
<reference evidence="1 2" key="1">
    <citation type="submission" date="2023-03" db="EMBL/GenBank/DDBJ databases">
        <title>High recombination rates correlate with genetic variation in Cardiocondyla obscurior ants.</title>
        <authorList>
            <person name="Errbii M."/>
        </authorList>
    </citation>
    <scope>NUCLEOTIDE SEQUENCE [LARGE SCALE GENOMIC DNA]</scope>
    <source>
        <strain evidence="1">Alpha-2009</strain>
        <tissue evidence="1">Whole body</tissue>
    </source>
</reference>
<name>A0AAW2FK21_9HYME</name>